<feature type="transmembrane region" description="Helical" evidence="6">
    <location>
        <begin position="137"/>
        <end position="157"/>
    </location>
</feature>
<dbReference type="Proteomes" id="UP000315783">
    <property type="component" value="Unassembled WGS sequence"/>
</dbReference>
<evidence type="ECO:0000256" key="4">
    <source>
        <dbReference type="ARBA" id="ARBA00022989"/>
    </source>
</evidence>
<evidence type="ECO:0000256" key="2">
    <source>
        <dbReference type="ARBA" id="ARBA00022448"/>
    </source>
</evidence>
<dbReference type="OrthoDB" id="2985014at2759"/>
<comment type="caution">
    <text evidence="8">The sequence shown here is derived from an EMBL/GenBank/DDBJ whole genome shotgun (WGS) entry which is preliminary data.</text>
</comment>
<feature type="transmembrane region" description="Helical" evidence="6">
    <location>
        <begin position="365"/>
        <end position="383"/>
    </location>
</feature>
<feature type="transmembrane region" description="Helical" evidence="6">
    <location>
        <begin position="203"/>
        <end position="223"/>
    </location>
</feature>
<dbReference type="EMBL" id="SPUK01000008">
    <property type="protein sequence ID" value="TQV95433.1"/>
    <property type="molecule type" value="Genomic_DNA"/>
</dbReference>
<dbReference type="PANTHER" id="PTHR43791">
    <property type="entry name" value="PERMEASE-RELATED"/>
    <property type="match status" value="1"/>
</dbReference>
<comment type="subcellular location">
    <subcellularLocation>
        <location evidence="1">Membrane</location>
        <topology evidence="1">Multi-pass membrane protein</topology>
    </subcellularLocation>
</comment>
<feature type="transmembrane region" description="Helical" evidence="6">
    <location>
        <begin position="428"/>
        <end position="449"/>
    </location>
</feature>
<feature type="transmembrane region" description="Helical" evidence="6">
    <location>
        <begin position="107"/>
        <end position="131"/>
    </location>
</feature>
<dbReference type="GO" id="GO:0022857">
    <property type="term" value="F:transmembrane transporter activity"/>
    <property type="evidence" value="ECO:0007669"/>
    <property type="project" value="InterPro"/>
</dbReference>
<proteinExistence type="predicted"/>
<dbReference type="PANTHER" id="PTHR43791:SF92">
    <property type="entry name" value="AGL026WP"/>
    <property type="match status" value="1"/>
</dbReference>
<sequence>MTMSGNGNSRRIADSVAMLPATEEAYAALERKLLRKIDFRLMPVLICMIVLNYLDRNALPNARVQGIEAHLGLTGNQFNICISTLFAGYLALQIPSNLILTRVRPSIYLPVCMALWGVVSACTAAVTNFTGLVICRFFLGFLEAPFFPGALLLLSSWYTPKEMATRTAIMYTGSLLSSAFGGLVGAGIQYGMDGARGLHSWQWLFILEGITTVVVSLASIYVLPDFPSNTVWLTAEERALAIHRLHAHSGSADEERGPLLQGLKLAVMDYKVWLLTLIVVLKTSAGAVTQFIPTLVDTFHFTKVQTLLMTAPPFVFAAVVALAVSISSDKLGERCLHLVIPLTFALIGFIIAATTHSLIPRYVSLFLALGGVYGCYDITYAWMSSTIPRPLEKRSSAFAIANMVGNIAQVYSPYMYPKSSGPQYLPAMIANSGFTLLSIACCVVLYFCLRRENELLEAAQLQEADEGDAGSDSSKDQSQERVSPYLALDPGFRYML</sequence>
<feature type="transmembrane region" description="Helical" evidence="6">
    <location>
        <begin position="272"/>
        <end position="292"/>
    </location>
</feature>
<reference evidence="8 9" key="1">
    <citation type="journal article" date="2019" name="Appl. Microbiol. Biotechnol.">
        <title>Genome sequence of Isaria javanica and comparative genome analysis insights into family S53 peptidase evolution in fungal entomopathogens.</title>
        <authorList>
            <person name="Lin R."/>
            <person name="Zhang X."/>
            <person name="Xin B."/>
            <person name="Zou M."/>
            <person name="Gao Y."/>
            <person name="Qin F."/>
            <person name="Hu Q."/>
            <person name="Xie B."/>
            <person name="Cheng X."/>
        </authorList>
    </citation>
    <scope>NUCLEOTIDE SEQUENCE [LARGE SCALE GENOMIC DNA]</scope>
    <source>
        <strain evidence="8 9">IJ1G</strain>
    </source>
</reference>
<name>A0A545VLP8_9HYPO</name>
<evidence type="ECO:0000256" key="5">
    <source>
        <dbReference type="ARBA" id="ARBA00023136"/>
    </source>
</evidence>
<dbReference type="FunFam" id="1.20.1250.20:FF:000057">
    <property type="entry name" value="MFS general substrate transporter"/>
    <property type="match status" value="1"/>
</dbReference>
<evidence type="ECO:0000313" key="9">
    <source>
        <dbReference type="Proteomes" id="UP000315783"/>
    </source>
</evidence>
<organism evidence="8 9">
    <name type="scientific">Cordyceps javanica</name>
    <dbReference type="NCBI Taxonomy" id="43265"/>
    <lineage>
        <taxon>Eukaryota</taxon>
        <taxon>Fungi</taxon>
        <taxon>Dikarya</taxon>
        <taxon>Ascomycota</taxon>
        <taxon>Pezizomycotina</taxon>
        <taxon>Sordariomycetes</taxon>
        <taxon>Hypocreomycetidae</taxon>
        <taxon>Hypocreales</taxon>
        <taxon>Cordycipitaceae</taxon>
        <taxon>Cordyceps</taxon>
    </lineage>
</organism>
<evidence type="ECO:0000256" key="1">
    <source>
        <dbReference type="ARBA" id="ARBA00004141"/>
    </source>
</evidence>
<feature type="transmembrane region" description="Helical" evidence="6">
    <location>
        <begin position="304"/>
        <end position="326"/>
    </location>
</feature>
<keyword evidence="9" id="KW-1185">Reference proteome</keyword>
<dbReference type="Pfam" id="PF07690">
    <property type="entry name" value="MFS_1"/>
    <property type="match status" value="1"/>
</dbReference>
<dbReference type="Gene3D" id="1.20.1250.20">
    <property type="entry name" value="MFS general substrate transporter like domains"/>
    <property type="match status" value="2"/>
</dbReference>
<evidence type="ECO:0000313" key="8">
    <source>
        <dbReference type="EMBL" id="TQV95433.1"/>
    </source>
</evidence>
<keyword evidence="4 6" id="KW-1133">Transmembrane helix</keyword>
<dbReference type="SUPFAM" id="SSF103473">
    <property type="entry name" value="MFS general substrate transporter"/>
    <property type="match status" value="1"/>
</dbReference>
<evidence type="ECO:0000256" key="3">
    <source>
        <dbReference type="ARBA" id="ARBA00022692"/>
    </source>
</evidence>
<keyword evidence="5 6" id="KW-0472">Membrane</keyword>
<feature type="domain" description="Major facilitator superfamily (MFS) profile" evidence="7">
    <location>
        <begin position="41"/>
        <end position="450"/>
    </location>
</feature>
<keyword evidence="2" id="KW-0813">Transport</keyword>
<accession>A0A545VLP8</accession>
<gene>
    <name evidence="8" type="ORF">IF1G_06420</name>
</gene>
<feature type="transmembrane region" description="Helical" evidence="6">
    <location>
        <begin position="37"/>
        <end position="54"/>
    </location>
</feature>
<protein>
    <submittedName>
        <fullName evidence="8">Major facilitator superfamily transporter</fullName>
    </submittedName>
</protein>
<feature type="transmembrane region" description="Helical" evidence="6">
    <location>
        <begin position="395"/>
        <end position="416"/>
    </location>
</feature>
<keyword evidence="3 6" id="KW-0812">Transmembrane</keyword>
<dbReference type="FunFam" id="1.20.1250.20:FF:000013">
    <property type="entry name" value="MFS general substrate transporter"/>
    <property type="match status" value="1"/>
</dbReference>
<evidence type="ECO:0000256" key="6">
    <source>
        <dbReference type="SAM" id="Phobius"/>
    </source>
</evidence>
<dbReference type="PROSITE" id="PS50850">
    <property type="entry name" value="MFS"/>
    <property type="match status" value="1"/>
</dbReference>
<feature type="transmembrane region" description="Helical" evidence="6">
    <location>
        <begin position="338"/>
        <end position="359"/>
    </location>
</feature>
<dbReference type="InterPro" id="IPR020846">
    <property type="entry name" value="MFS_dom"/>
</dbReference>
<dbReference type="InterPro" id="IPR011701">
    <property type="entry name" value="MFS"/>
</dbReference>
<feature type="transmembrane region" description="Helical" evidence="6">
    <location>
        <begin position="169"/>
        <end position="191"/>
    </location>
</feature>
<evidence type="ECO:0000259" key="7">
    <source>
        <dbReference type="PROSITE" id="PS50850"/>
    </source>
</evidence>
<dbReference type="InterPro" id="IPR036259">
    <property type="entry name" value="MFS_trans_sf"/>
</dbReference>
<feature type="transmembrane region" description="Helical" evidence="6">
    <location>
        <begin position="74"/>
        <end position="95"/>
    </location>
</feature>
<dbReference type="GO" id="GO:0016020">
    <property type="term" value="C:membrane"/>
    <property type="evidence" value="ECO:0007669"/>
    <property type="project" value="UniProtKB-SubCell"/>
</dbReference>
<dbReference type="AlphaFoldDB" id="A0A545VLP8"/>